<dbReference type="Gene3D" id="2.60.40.420">
    <property type="entry name" value="Cupredoxins - blue copper proteins"/>
    <property type="match status" value="1"/>
</dbReference>
<keyword evidence="1" id="KW-0472">Membrane</keyword>
<name>A0A2H3KM96_9CHLR</name>
<keyword evidence="1" id="KW-1133">Transmembrane helix</keyword>
<dbReference type="EMBL" id="LYXE01000078">
    <property type="protein sequence ID" value="PDV99246.1"/>
    <property type="molecule type" value="Genomic_DNA"/>
</dbReference>
<evidence type="ECO:0000313" key="3">
    <source>
        <dbReference type="Proteomes" id="UP000220922"/>
    </source>
</evidence>
<keyword evidence="1" id="KW-0812">Transmembrane</keyword>
<dbReference type="Proteomes" id="UP000220922">
    <property type="component" value="Unassembled WGS sequence"/>
</dbReference>
<keyword evidence="3" id="KW-1185">Reference proteome</keyword>
<evidence type="ECO:0000313" key="2">
    <source>
        <dbReference type="EMBL" id="PDV99246.1"/>
    </source>
</evidence>
<sequence>MREAEVHRRSLLLSLVGLVLLVGVGIGSIWWLNMRDQVQRTLVISVPPGTAVRLAAGEEIDLFPQEIVLRLSEQDTLVIQNDDDEAITIGPYRVAPGQRFIQHFAGPGTFELVCSLHPSEQLRIVVKR</sequence>
<proteinExistence type="predicted"/>
<gene>
    <name evidence="2" type="ORF">A9Q02_12855</name>
</gene>
<organism evidence="2 3">
    <name type="scientific">Candidatus Chloroploca asiatica</name>
    <dbReference type="NCBI Taxonomy" id="1506545"/>
    <lineage>
        <taxon>Bacteria</taxon>
        <taxon>Bacillati</taxon>
        <taxon>Chloroflexota</taxon>
        <taxon>Chloroflexia</taxon>
        <taxon>Chloroflexales</taxon>
        <taxon>Chloroflexineae</taxon>
        <taxon>Oscillochloridaceae</taxon>
        <taxon>Candidatus Chloroploca</taxon>
    </lineage>
</organism>
<reference evidence="2 3" key="1">
    <citation type="submission" date="2016-05" db="EMBL/GenBank/DDBJ databases">
        <authorList>
            <person name="Lavstsen T."/>
            <person name="Jespersen J.S."/>
        </authorList>
    </citation>
    <scope>NUCLEOTIDE SEQUENCE [LARGE SCALE GENOMIC DNA]</scope>
    <source>
        <strain evidence="2 3">B7-9</strain>
    </source>
</reference>
<feature type="transmembrane region" description="Helical" evidence="1">
    <location>
        <begin position="12"/>
        <end position="32"/>
    </location>
</feature>
<accession>A0A2H3KM96</accession>
<dbReference type="InterPro" id="IPR008972">
    <property type="entry name" value="Cupredoxin"/>
</dbReference>
<dbReference type="SUPFAM" id="SSF49503">
    <property type="entry name" value="Cupredoxins"/>
    <property type="match status" value="1"/>
</dbReference>
<comment type="caution">
    <text evidence="2">The sequence shown here is derived from an EMBL/GenBank/DDBJ whole genome shotgun (WGS) entry which is preliminary data.</text>
</comment>
<evidence type="ECO:0008006" key="4">
    <source>
        <dbReference type="Google" id="ProtNLM"/>
    </source>
</evidence>
<dbReference type="AlphaFoldDB" id="A0A2H3KM96"/>
<evidence type="ECO:0000256" key="1">
    <source>
        <dbReference type="SAM" id="Phobius"/>
    </source>
</evidence>
<protein>
    <recommendedName>
        <fullName evidence="4">EfeO-type cupredoxin-like domain-containing protein</fullName>
    </recommendedName>
</protein>